<feature type="domain" description="Na+/H+ antiporter MnhB subunit-related protein" evidence="8">
    <location>
        <begin position="9"/>
        <end position="125"/>
    </location>
</feature>
<evidence type="ECO:0000256" key="3">
    <source>
        <dbReference type="ARBA" id="ARBA00022475"/>
    </source>
</evidence>
<dbReference type="PANTHER" id="PTHR33932:SF4">
    <property type="entry name" value="NA(+)_H(+) ANTIPORTER SUBUNIT B"/>
    <property type="match status" value="1"/>
</dbReference>
<gene>
    <name evidence="9" type="primary">mrpB</name>
    <name evidence="9" type="synonym">mnhB</name>
    <name evidence="9" type="ORF">YM304_38010</name>
</gene>
<evidence type="ECO:0000256" key="5">
    <source>
        <dbReference type="ARBA" id="ARBA00022989"/>
    </source>
</evidence>
<keyword evidence="6 7" id="KW-0472">Membrane</keyword>
<evidence type="ECO:0000256" key="1">
    <source>
        <dbReference type="ARBA" id="ARBA00004651"/>
    </source>
</evidence>
<evidence type="ECO:0000313" key="10">
    <source>
        <dbReference type="Proteomes" id="UP000011863"/>
    </source>
</evidence>
<sequence>MIADRSLIARSGVKMASPFAVVVTIMLFFAGHNQPGGGFAAGLMLGAVIALRAVVGLPIPQRSSPFLAAGGVVGVSVAIAPMLFGDALLDQATFETTLALLGKIKVGSALVFDIGVVLVVIGLVVALLDAFDADELAESGRDEREVAS</sequence>
<evidence type="ECO:0000256" key="2">
    <source>
        <dbReference type="ARBA" id="ARBA00009425"/>
    </source>
</evidence>
<name>A0A6C7EGK6_ILUCY</name>
<feature type="transmembrane region" description="Helical" evidence="7">
    <location>
        <begin position="12"/>
        <end position="31"/>
    </location>
</feature>
<protein>
    <submittedName>
        <fullName evidence="9">Na(+)/H(+) antiporter subunit B</fullName>
    </submittedName>
</protein>
<keyword evidence="10" id="KW-1185">Reference proteome</keyword>
<feature type="transmembrane region" description="Helical" evidence="7">
    <location>
        <begin position="37"/>
        <end position="59"/>
    </location>
</feature>
<reference evidence="9 10" key="1">
    <citation type="journal article" date="2013" name="Int. J. Syst. Evol. Microbiol.">
        <title>Ilumatobacter nonamiense sp. nov. and Ilumatobacter coccineum sp. nov., isolated from seashore sand.</title>
        <authorList>
            <person name="Matsumoto A."/>
            <person name="Kasai H."/>
            <person name="Matsuo Y."/>
            <person name="Shizuri Y."/>
            <person name="Ichikawa N."/>
            <person name="Fujita N."/>
            <person name="Omura S."/>
            <person name="Takahashi Y."/>
        </authorList>
    </citation>
    <scope>NUCLEOTIDE SEQUENCE [LARGE SCALE GENOMIC DNA]</scope>
    <source>
        <strain evidence="10">NBRC 103263 / KCTC 29153 / YM16-304</strain>
    </source>
</reference>
<dbReference type="RefSeq" id="WP_015443362.1">
    <property type="nucleotide sequence ID" value="NC_020520.1"/>
</dbReference>
<proteinExistence type="inferred from homology"/>
<comment type="similarity">
    <text evidence="2">Belongs to the CPA3 antiporters (TC 2.A.63) subunit B family.</text>
</comment>
<dbReference type="Pfam" id="PF04039">
    <property type="entry name" value="MnhB"/>
    <property type="match status" value="1"/>
</dbReference>
<comment type="subcellular location">
    <subcellularLocation>
        <location evidence="1">Cell membrane</location>
        <topology evidence="1">Multi-pass membrane protein</topology>
    </subcellularLocation>
</comment>
<dbReference type="Proteomes" id="UP000011863">
    <property type="component" value="Chromosome"/>
</dbReference>
<evidence type="ECO:0000256" key="7">
    <source>
        <dbReference type="SAM" id="Phobius"/>
    </source>
</evidence>
<keyword evidence="5 7" id="KW-1133">Transmembrane helix</keyword>
<feature type="transmembrane region" description="Helical" evidence="7">
    <location>
        <begin position="109"/>
        <end position="131"/>
    </location>
</feature>
<keyword evidence="4 7" id="KW-0812">Transmembrane</keyword>
<keyword evidence="3" id="KW-1003">Cell membrane</keyword>
<dbReference type="InterPro" id="IPR050622">
    <property type="entry name" value="CPA3_antiporter_subunitB"/>
</dbReference>
<dbReference type="EMBL" id="AP012057">
    <property type="protein sequence ID" value="BAN04115.1"/>
    <property type="molecule type" value="Genomic_DNA"/>
</dbReference>
<dbReference type="InterPro" id="IPR007182">
    <property type="entry name" value="MnhB"/>
</dbReference>
<accession>A0A6C7EGK6</accession>
<evidence type="ECO:0000313" key="9">
    <source>
        <dbReference type="EMBL" id="BAN04115.1"/>
    </source>
</evidence>
<organism evidence="9 10">
    <name type="scientific">Ilumatobacter coccineus (strain NBRC 103263 / KCTC 29153 / YM16-304)</name>
    <dbReference type="NCBI Taxonomy" id="1313172"/>
    <lineage>
        <taxon>Bacteria</taxon>
        <taxon>Bacillati</taxon>
        <taxon>Actinomycetota</taxon>
        <taxon>Acidimicrobiia</taxon>
        <taxon>Acidimicrobiales</taxon>
        <taxon>Ilumatobacteraceae</taxon>
        <taxon>Ilumatobacter</taxon>
    </lineage>
</organism>
<evidence type="ECO:0000259" key="8">
    <source>
        <dbReference type="Pfam" id="PF04039"/>
    </source>
</evidence>
<evidence type="ECO:0000256" key="6">
    <source>
        <dbReference type="ARBA" id="ARBA00023136"/>
    </source>
</evidence>
<dbReference type="GO" id="GO:0005886">
    <property type="term" value="C:plasma membrane"/>
    <property type="evidence" value="ECO:0007669"/>
    <property type="project" value="UniProtKB-SubCell"/>
</dbReference>
<feature type="transmembrane region" description="Helical" evidence="7">
    <location>
        <begin position="66"/>
        <end position="89"/>
    </location>
</feature>
<evidence type="ECO:0000256" key="4">
    <source>
        <dbReference type="ARBA" id="ARBA00022692"/>
    </source>
</evidence>
<dbReference type="AlphaFoldDB" id="A0A6C7EGK6"/>
<dbReference type="PANTHER" id="PTHR33932">
    <property type="entry name" value="NA(+)/H(+) ANTIPORTER SUBUNIT B"/>
    <property type="match status" value="1"/>
</dbReference>
<dbReference type="KEGG" id="aym:YM304_38010"/>